<organism evidence="2 3">
    <name type="scientific">Rhodocollybia butyracea</name>
    <dbReference type="NCBI Taxonomy" id="206335"/>
    <lineage>
        <taxon>Eukaryota</taxon>
        <taxon>Fungi</taxon>
        <taxon>Dikarya</taxon>
        <taxon>Basidiomycota</taxon>
        <taxon>Agaricomycotina</taxon>
        <taxon>Agaricomycetes</taxon>
        <taxon>Agaricomycetidae</taxon>
        <taxon>Agaricales</taxon>
        <taxon>Marasmiineae</taxon>
        <taxon>Omphalotaceae</taxon>
        <taxon>Rhodocollybia</taxon>
    </lineage>
</organism>
<dbReference type="AlphaFoldDB" id="A0A9P5PIB6"/>
<evidence type="ECO:0000313" key="3">
    <source>
        <dbReference type="Proteomes" id="UP000772434"/>
    </source>
</evidence>
<evidence type="ECO:0000313" key="2">
    <source>
        <dbReference type="EMBL" id="KAF9065931.1"/>
    </source>
</evidence>
<sequence>MATLVDLPEELLCSICEKAEPSTLLSLAASCKLLNRISGSQYLLFISRDSQDPSLSVADEVRMSFETSFETLRNIMSIAGSISSVRFVSFQFSPSATKTLQQIRLATLLLQRIHHPLHSLEVNFNGVESDIPCFSPSFNMFPSFNGAFNGLLWEAYRLRYCSLRLAGIIPITQDCFKFSPPINTSLSHITVDATFLLSRAQREWLVGFLNASKAILYILARGSEGWTYILPNLSLPSLKDIAFIGRPTVTASPIEIVAEFCNQHQNLRSIDCGPYQFRTSLTSKLGCQYPLSQLQVLRASVSQLLYFVSDPSRLRNLEVIEIQWPEFDDDLVSTSDHSSTGLWHLFTFLCNRSSIRNLIIPTNFPGLQKDVRSEAKSSLTSTFPSLTMLQLGEFKSLVELARQDFLKWVFKVFPSLKSLDFAYTGWDAEETSCFARIVAKELPSIENLILDYKPRKVKDWIEDPSESTKA</sequence>
<protein>
    <recommendedName>
        <fullName evidence="1">F-box domain-containing protein</fullName>
    </recommendedName>
</protein>
<accession>A0A9P5PIB6</accession>
<dbReference type="Gene3D" id="3.80.10.10">
    <property type="entry name" value="Ribonuclease Inhibitor"/>
    <property type="match status" value="1"/>
</dbReference>
<comment type="caution">
    <text evidence="2">The sequence shown here is derived from an EMBL/GenBank/DDBJ whole genome shotgun (WGS) entry which is preliminary data.</text>
</comment>
<gene>
    <name evidence="2" type="ORF">BDP27DRAFT_1449981</name>
</gene>
<dbReference type="EMBL" id="JADNRY010000095">
    <property type="protein sequence ID" value="KAF9065931.1"/>
    <property type="molecule type" value="Genomic_DNA"/>
</dbReference>
<dbReference type="Proteomes" id="UP000772434">
    <property type="component" value="Unassembled WGS sequence"/>
</dbReference>
<dbReference type="InterPro" id="IPR032675">
    <property type="entry name" value="LRR_dom_sf"/>
</dbReference>
<dbReference type="PROSITE" id="PS50181">
    <property type="entry name" value="FBOX"/>
    <property type="match status" value="1"/>
</dbReference>
<reference evidence="2" key="1">
    <citation type="submission" date="2020-11" db="EMBL/GenBank/DDBJ databases">
        <authorList>
            <consortium name="DOE Joint Genome Institute"/>
            <person name="Ahrendt S."/>
            <person name="Riley R."/>
            <person name="Andreopoulos W."/>
            <person name="Labutti K."/>
            <person name="Pangilinan J."/>
            <person name="Ruiz-Duenas F.J."/>
            <person name="Barrasa J.M."/>
            <person name="Sanchez-Garcia M."/>
            <person name="Camarero S."/>
            <person name="Miyauchi S."/>
            <person name="Serrano A."/>
            <person name="Linde D."/>
            <person name="Babiker R."/>
            <person name="Drula E."/>
            <person name="Ayuso-Fernandez I."/>
            <person name="Pacheco R."/>
            <person name="Padilla G."/>
            <person name="Ferreira P."/>
            <person name="Barriuso J."/>
            <person name="Kellner H."/>
            <person name="Castanera R."/>
            <person name="Alfaro M."/>
            <person name="Ramirez L."/>
            <person name="Pisabarro A.G."/>
            <person name="Kuo A."/>
            <person name="Tritt A."/>
            <person name="Lipzen A."/>
            <person name="He G."/>
            <person name="Yan M."/>
            <person name="Ng V."/>
            <person name="Cullen D."/>
            <person name="Martin F."/>
            <person name="Rosso M.-N."/>
            <person name="Henrissat B."/>
            <person name="Hibbett D."/>
            <person name="Martinez A.T."/>
            <person name="Grigoriev I.V."/>
        </authorList>
    </citation>
    <scope>NUCLEOTIDE SEQUENCE</scope>
    <source>
        <strain evidence="2">AH 40177</strain>
    </source>
</reference>
<dbReference type="CDD" id="cd09917">
    <property type="entry name" value="F-box_SF"/>
    <property type="match status" value="1"/>
</dbReference>
<dbReference type="OrthoDB" id="3127741at2759"/>
<keyword evidence="3" id="KW-1185">Reference proteome</keyword>
<name>A0A9P5PIB6_9AGAR</name>
<dbReference type="SUPFAM" id="SSF52047">
    <property type="entry name" value="RNI-like"/>
    <property type="match status" value="1"/>
</dbReference>
<feature type="domain" description="F-box" evidence="1">
    <location>
        <begin position="1"/>
        <end position="48"/>
    </location>
</feature>
<evidence type="ECO:0000259" key="1">
    <source>
        <dbReference type="PROSITE" id="PS50181"/>
    </source>
</evidence>
<dbReference type="InterPro" id="IPR001810">
    <property type="entry name" value="F-box_dom"/>
</dbReference>
<proteinExistence type="predicted"/>